<comment type="catalytic activity">
    <reaction evidence="15">
        <text>O-phospho-L-serine + 2-oxoglutarate = 3-phosphooxypyruvate + L-glutamate</text>
        <dbReference type="Rhea" id="RHEA:14329"/>
        <dbReference type="ChEBI" id="CHEBI:16810"/>
        <dbReference type="ChEBI" id="CHEBI:18110"/>
        <dbReference type="ChEBI" id="CHEBI:29985"/>
        <dbReference type="ChEBI" id="CHEBI:57524"/>
        <dbReference type="EC" id="2.6.1.52"/>
    </reaction>
</comment>
<evidence type="ECO:0000256" key="5">
    <source>
        <dbReference type="ARBA" id="ARBA00013030"/>
    </source>
</evidence>
<dbReference type="Pfam" id="PF00266">
    <property type="entry name" value="Aminotran_5"/>
    <property type="match status" value="1"/>
</dbReference>
<keyword evidence="18" id="KW-1185">Reference proteome</keyword>
<evidence type="ECO:0000256" key="10">
    <source>
        <dbReference type="ARBA" id="ARBA00022898"/>
    </source>
</evidence>
<dbReference type="SUPFAM" id="SSF53383">
    <property type="entry name" value="PLP-dependent transferases"/>
    <property type="match status" value="1"/>
</dbReference>
<dbReference type="PANTHER" id="PTHR21152">
    <property type="entry name" value="AMINOTRANSFERASE CLASS V"/>
    <property type="match status" value="1"/>
</dbReference>
<dbReference type="EMBL" id="JAROKN010000033">
    <property type="protein sequence ID" value="MDF9278499.1"/>
    <property type="molecule type" value="Genomic_DNA"/>
</dbReference>
<keyword evidence="11" id="KW-0664">Pyridoxine biosynthesis</keyword>
<dbReference type="InterPro" id="IPR015422">
    <property type="entry name" value="PyrdxlP-dep_Trfase_small"/>
</dbReference>
<evidence type="ECO:0000256" key="9">
    <source>
        <dbReference type="ARBA" id="ARBA00022679"/>
    </source>
</evidence>
<dbReference type="InterPro" id="IPR015424">
    <property type="entry name" value="PyrdxlP-dep_Trfase"/>
</dbReference>
<sequence>MSDPADIRIPAELLPQDGRFGAGPSRTRPEQLEALNRAGTALLGTSHRQAPVKNLVGSVRAGLMDFFGAPEGYEVILGVGGSTAFWDVASFGLVEARAQHLSFGEFGSKFAAATSKAPFLGESTVITSDPGSRPVPVAEPGIDFYAWPQNETSTGVAAPVERVAGADHGALICIDATSAAGGLSVDVSEADVYYFAPQKNFASDGGLWLGLFSPAALERAAAIKASKRWIPDFLDLQTAIDNSRLNQTYNTPALSTLVTLNAQIEWLNSNGGLEFAAARTADSASRIYSWAESSAVAAPFVQNPDHRSNVIATIDFAETVDAAAVARTLRANGIVDVEPYRKLGRNQLRIATFVAIEPTDVSALLECIDYVVERS</sequence>
<keyword evidence="9 17" id="KW-0808">Transferase</keyword>
<evidence type="ECO:0000256" key="4">
    <source>
        <dbReference type="ARBA" id="ARBA00006904"/>
    </source>
</evidence>
<evidence type="ECO:0000256" key="14">
    <source>
        <dbReference type="ARBA" id="ARBA00047630"/>
    </source>
</evidence>
<dbReference type="PIRSF" id="PIRSF000525">
    <property type="entry name" value="SerC"/>
    <property type="match status" value="1"/>
</dbReference>
<dbReference type="Gene3D" id="3.40.640.10">
    <property type="entry name" value="Type I PLP-dependent aspartate aminotransferase-like (Major domain)"/>
    <property type="match status" value="1"/>
</dbReference>
<keyword evidence="12" id="KW-0718">Serine biosynthesis</keyword>
<dbReference type="Gene3D" id="3.90.1150.10">
    <property type="entry name" value="Aspartate Aminotransferase, domain 1"/>
    <property type="match status" value="1"/>
</dbReference>
<evidence type="ECO:0000256" key="15">
    <source>
        <dbReference type="ARBA" id="ARBA00049007"/>
    </source>
</evidence>
<comment type="cofactor">
    <cofactor evidence="1">
        <name>pyridoxal 5'-phosphate</name>
        <dbReference type="ChEBI" id="CHEBI:597326"/>
    </cofactor>
</comment>
<evidence type="ECO:0000256" key="11">
    <source>
        <dbReference type="ARBA" id="ARBA00023096"/>
    </source>
</evidence>
<accession>A0ABT6CWW4</accession>
<dbReference type="GO" id="GO:0004648">
    <property type="term" value="F:O-phospho-L-serine:2-oxoglutarate aminotransferase activity"/>
    <property type="evidence" value="ECO:0007669"/>
    <property type="project" value="UniProtKB-EC"/>
</dbReference>
<dbReference type="PANTHER" id="PTHR21152:SF40">
    <property type="entry name" value="ALANINE--GLYOXYLATE AMINOTRANSFERASE"/>
    <property type="match status" value="1"/>
</dbReference>
<evidence type="ECO:0000259" key="16">
    <source>
        <dbReference type="Pfam" id="PF00266"/>
    </source>
</evidence>
<comment type="function">
    <text evidence="2">Catalyzes the reversible conversion of 3-phosphohydroxypyruvate to phosphoserine and of 3-hydroxy-2-oxo-4-phosphonooxybutanoate to phosphohydroxythreonine.</text>
</comment>
<evidence type="ECO:0000256" key="8">
    <source>
        <dbReference type="ARBA" id="ARBA00022605"/>
    </source>
</evidence>
<comment type="similarity">
    <text evidence="4">Belongs to the class-V pyridoxal-phosphate-dependent aminotransferase family. SerC subfamily.</text>
</comment>
<evidence type="ECO:0000313" key="18">
    <source>
        <dbReference type="Proteomes" id="UP001220456"/>
    </source>
</evidence>
<feature type="domain" description="Aminotransferase class V" evidence="16">
    <location>
        <begin position="148"/>
        <end position="334"/>
    </location>
</feature>
<dbReference type="InterPro" id="IPR022278">
    <property type="entry name" value="Pser_aminoTfrase"/>
</dbReference>
<evidence type="ECO:0000256" key="1">
    <source>
        <dbReference type="ARBA" id="ARBA00001933"/>
    </source>
</evidence>
<dbReference type="RefSeq" id="WP_277358933.1">
    <property type="nucleotide sequence ID" value="NZ_JAROKN010000033.1"/>
</dbReference>
<evidence type="ECO:0000256" key="13">
    <source>
        <dbReference type="ARBA" id="ARBA00031421"/>
    </source>
</evidence>
<dbReference type="Proteomes" id="UP001220456">
    <property type="component" value="Unassembled WGS sequence"/>
</dbReference>
<comment type="catalytic activity">
    <reaction evidence="14">
        <text>4-(phosphooxy)-L-threonine + 2-oxoglutarate = (R)-3-hydroxy-2-oxo-4-phosphooxybutanoate + L-glutamate</text>
        <dbReference type="Rhea" id="RHEA:16573"/>
        <dbReference type="ChEBI" id="CHEBI:16810"/>
        <dbReference type="ChEBI" id="CHEBI:29985"/>
        <dbReference type="ChEBI" id="CHEBI:58452"/>
        <dbReference type="ChEBI" id="CHEBI:58538"/>
        <dbReference type="EC" id="2.6.1.52"/>
    </reaction>
</comment>
<protein>
    <recommendedName>
        <fullName evidence="5">phosphoserine transaminase</fullName>
        <ecNumber evidence="5">2.6.1.52</ecNumber>
    </recommendedName>
    <alternativeName>
        <fullName evidence="13">Phosphohydroxythreonine aminotransferase</fullName>
    </alternativeName>
</protein>
<comment type="caution">
    <text evidence="17">The sequence shown here is derived from an EMBL/GenBank/DDBJ whole genome shotgun (WGS) entry which is preliminary data.</text>
</comment>
<keyword evidence="10" id="KW-0663">Pyridoxal phosphate</keyword>
<evidence type="ECO:0000313" key="17">
    <source>
        <dbReference type="EMBL" id="MDF9278499.1"/>
    </source>
</evidence>
<comment type="pathway">
    <text evidence="3">Amino-acid biosynthesis; L-serine biosynthesis; L-serine from 3-phospho-D-glycerate: step 2/3.</text>
</comment>
<evidence type="ECO:0000256" key="7">
    <source>
        <dbReference type="ARBA" id="ARBA00022576"/>
    </source>
</evidence>
<keyword evidence="8" id="KW-0028">Amino-acid biosynthesis</keyword>
<name>A0ABT6CWW4_9MICC</name>
<dbReference type="InterPro" id="IPR015421">
    <property type="entry name" value="PyrdxlP-dep_Trfase_major"/>
</dbReference>
<evidence type="ECO:0000256" key="12">
    <source>
        <dbReference type="ARBA" id="ARBA00023299"/>
    </source>
</evidence>
<dbReference type="EC" id="2.6.1.52" evidence="5"/>
<evidence type="ECO:0000256" key="2">
    <source>
        <dbReference type="ARBA" id="ARBA00003483"/>
    </source>
</evidence>
<organism evidence="17 18">
    <name type="scientific">Arthrobacter vasquezii</name>
    <dbReference type="NCBI Taxonomy" id="2977629"/>
    <lineage>
        <taxon>Bacteria</taxon>
        <taxon>Bacillati</taxon>
        <taxon>Actinomycetota</taxon>
        <taxon>Actinomycetes</taxon>
        <taxon>Micrococcales</taxon>
        <taxon>Micrococcaceae</taxon>
        <taxon>Arthrobacter</taxon>
    </lineage>
</organism>
<evidence type="ECO:0000256" key="3">
    <source>
        <dbReference type="ARBA" id="ARBA00005099"/>
    </source>
</evidence>
<keyword evidence="7 17" id="KW-0032">Aminotransferase</keyword>
<reference evidence="17 18" key="1">
    <citation type="journal article" date="2023" name="Int. J. Syst. Evol. Microbiol.">
        <title>Arthrobacter vasquezii sp. nov., isolated from a soil sample from Union Glacier, Antarctica.</title>
        <authorList>
            <person name="Valenzuela-Ibaceta F."/>
            <person name="Carrasco V."/>
            <person name="Lagos-Moraga S."/>
            <person name="Dietz-Vargas C."/>
            <person name="Navarro C.A."/>
            <person name="Perez-Donoso J.M."/>
        </authorList>
    </citation>
    <scope>NUCLEOTIDE SEQUENCE [LARGE SCALE GENOMIC DNA]</scope>
    <source>
        <strain evidence="17 18">EH-1B-1</strain>
    </source>
</reference>
<dbReference type="InterPro" id="IPR006272">
    <property type="entry name" value="Pser_aminoTfrase_mycobac"/>
</dbReference>
<keyword evidence="6" id="KW-0963">Cytoplasm</keyword>
<evidence type="ECO:0000256" key="6">
    <source>
        <dbReference type="ARBA" id="ARBA00022490"/>
    </source>
</evidence>
<gene>
    <name evidence="17" type="primary">serC</name>
    <name evidence="17" type="ORF">P4U43_11940</name>
</gene>
<dbReference type="InterPro" id="IPR000192">
    <property type="entry name" value="Aminotrans_V_dom"/>
</dbReference>
<dbReference type="NCBIfam" id="TIGR01366">
    <property type="entry name" value="serC_3"/>
    <property type="match status" value="1"/>
</dbReference>
<proteinExistence type="inferred from homology"/>